<comment type="caution">
    <text evidence="1">The sequence shown here is derived from an EMBL/GenBank/DDBJ whole genome shotgun (WGS) entry which is preliminary data.</text>
</comment>
<evidence type="ECO:0000313" key="2">
    <source>
        <dbReference type="Proteomes" id="UP000799755"/>
    </source>
</evidence>
<reference evidence="1" key="1">
    <citation type="journal article" date="2020" name="Stud. Mycol.">
        <title>101 Dothideomycetes genomes: a test case for predicting lifestyles and emergence of pathogens.</title>
        <authorList>
            <person name="Haridas S."/>
            <person name="Albert R."/>
            <person name="Binder M."/>
            <person name="Bloem J."/>
            <person name="Labutti K."/>
            <person name="Salamov A."/>
            <person name="Andreopoulos B."/>
            <person name="Baker S."/>
            <person name="Barry K."/>
            <person name="Bills G."/>
            <person name="Bluhm B."/>
            <person name="Cannon C."/>
            <person name="Castanera R."/>
            <person name="Culley D."/>
            <person name="Daum C."/>
            <person name="Ezra D."/>
            <person name="Gonzalez J."/>
            <person name="Henrissat B."/>
            <person name="Kuo A."/>
            <person name="Liang C."/>
            <person name="Lipzen A."/>
            <person name="Lutzoni F."/>
            <person name="Magnuson J."/>
            <person name="Mondo S."/>
            <person name="Nolan M."/>
            <person name="Ohm R."/>
            <person name="Pangilinan J."/>
            <person name="Park H.-J."/>
            <person name="Ramirez L."/>
            <person name="Alfaro M."/>
            <person name="Sun H."/>
            <person name="Tritt A."/>
            <person name="Yoshinaga Y."/>
            <person name="Zwiers L.-H."/>
            <person name="Turgeon B."/>
            <person name="Goodwin S."/>
            <person name="Spatafora J."/>
            <person name="Crous P."/>
            <person name="Grigoriev I."/>
        </authorList>
    </citation>
    <scope>NUCLEOTIDE SEQUENCE</scope>
    <source>
        <strain evidence="1">ATCC 200398</strain>
    </source>
</reference>
<organism evidence="1 2">
    <name type="scientific">Lindgomyces ingoldianus</name>
    <dbReference type="NCBI Taxonomy" id="673940"/>
    <lineage>
        <taxon>Eukaryota</taxon>
        <taxon>Fungi</taxon>
        <taxon>Dikarya</taxon>
        <taxon>Ascomycota</taxon>
        <taxon>Pezizomycotina</taxon>
        <taxon>Dothideomycetes</taxon>
        <taxon>Pleosporomycetidae</taxon>
        <taxon>Pleosporales</taxon>
        <taxon>Lindgomycetaceae</taxon>
        <taxon>Lindgomyces</taxon>
    </lineage>
</organism>
<dbReference type="EMBL" id="MU003501">
    <property type="protein sequence ID" value="KAF2472967.1"/>
    <property type="molecule type" value="Genomic_DNA"/>
</dbReference>
<name>A0ACB6R1P8_9PLEO</name>
<gene>
    <name evidence="1" type="ORF">BDR25DRAFT_353275</name>
</gene>
<dbReference type="Proteomes" id="UP000799755">
    <property type="component" value="Unassembled WGS sequence"/>
</dbReference>
<protein>
    <submittedName>
        <fullName evidence="1">Uncharacterized protein</fullName>
    </submittedName>
</protein>
<sequence length="221" mass="24338">MASRSDLQTIGGAAAGGWRHSVDNIWLPSGGISPYTQLNGPSSSPTTDGLGILARGVGRGRVADNNRSDVGMELFDMAACFRSPCQRYCFIKLFMARRSYLSNDIRQANSEAALLLADIESGIKRRATLKLPTKNFNRLHCEDAFAEMRSQHVRKDTQEIVVIEGDGVKEPGSALRHVGVHPTFLGEYQLEGLHTGNVTFQQEGQRKIFTRITFGTVRNLV</sequence>
<keyword evidence="2" id="KW-1185">Reference proteome</keyword>
<evidence type="ECO:0000313" key="1">
    <source>
        <dbReference type="EMBL" id="KAF2472967.1"/>
    </source>
</evidence>
<accession>A0ACB6R1P8</accession>
<proteinExistence type="predicted"/>